<comment type="caution">
    <text evidence="8">The sequence shown here is derived from an EMBL/GenBank/DDBJ whole genome shotgun (WGS) entry which is preliminary data.</text>
</comment>
<evidence type="ECO:0000256" key="4">
    <source>
        <dbReference type="ARBA" id="ARBA00022989"/>
    </source>
</evidence>
<evidence type="ECO:0000256" key="2">
    <source>
        <dbReference type="ARBA" id="ARBA00022475"/>
    </source>
</evidence>
<dbReference type="AlphaFoldDB" id="A0A6N7LUA4"/>
<keyword evidence="3 6" id="KW-0812">Transmembrane</keyword>
<dbReference type="Proteomes" id="UP000469421">
    <property type="component" value="Unassembled WGS sequence"/>
</dbReference>
<dbReference type="PROSITE" id="PS50156">
    <property type="entry name" value="SSD"/>
    <property type="match status" value="1"/>
</dbReference>
<feature type="transmembrane region" description="Helical" evidence="6">
    <location>
        <begin position="635"/>
        <end position="655"/>
    </location>
</feature>
<keyword evidence="2" id="KW-1003">Cell membrane</keyword>
<gene>
    <name evidence="8" type="ORF">GFN93_00320</name>
</gene>
<evidence type="ECO:0000256" key="1">
    <source>
        <dbReference type="ARBA" id="ARBA00004651"/>
    </source>
</evidence>
<dbReference type="SUPFAM" id="SSF82866">
    <property type="entry name" value="Multidrug efflux transporter AcrB transmembrane domain"/>
    <property type="match status" value="2"/>
</dbReference>
<dbReference type="GO" id="GO:0005886">
    <property type="term" value="C:plasma membrane"/>
    <property type="evidence" value="ECO:0007669"/>
    <property type="project" value="UniProtKB-SubCell"/>
</dbReference>
<evidence type="ECO:0000256" key="3">
    <source>
        <dbReference type="ARBA" id="ARBA00022692"/>
    </source>
</evidence>
<evidence type="ECO:0000313" key="8">
    <source>
        <dbReference type="EMBL" id="MQX51670.1"/>
    </source>
</evidence>
<feature type="transmembrane region" description="Helical" evidence="6">
    <location>
        <begin position="248"/>
        <end position="272"/>
    </location>
</feature>
<feature type="domain" description="SSD" evidence="7">
    <location>
        <begin position="253"/>
        <end position="373"/>
    </location>
</feature>
<feature type="transmembrane region" description="Helical" evidence="6">
    <location>
        <begin position="352"/>
        <end position="374"/>
    </location>
</feature>
<keyword evidence="9" id="KW-1185">Reference proteome</keyword>
<dbReference type="Pfam" id="PF03176">
    <property type="entry name" value="MMPL"/>
    <property type="match status" value="2"/>
</dbReference>
<organism evidence="8 9">
    <name type="scientific">Alcanivorax sediminis</name>
    <dbReference type="NCBI Taxonomy" id="2663008"/>
    <lineage>
        <taxon>Bacteria</taxon>
        <taxon>Pseudomonadati</taxon>
        <taxon>Pseudomonadota</taxon>
        <taxon>Gammaproteobacteria</taxon>
        <taxon>Oceanospirillales</taxon>
        <taxon>Alcanivoracaceae</taxon>
        <taxon>Alcanivorax</taxon>
    </lineage>
</organism>
<evidence type="ECO:0000256" key="5">
    <source>
        <dbReference type="ARBA" id="ARBA00023136"/>
    </source>
</evidence>
<evidence type="ECO:0000259" key="7">
    <source>
        <dbReference type="PROSITE" id="PS50156"/>
    </source>
</evidence>
<evidence type="ECO:0000256" key="6">
    <source>
        <dbReference type="SAM" id="Phobius"/>
    </source>
</evidence>
<feature type="transmembrane region" description="Helical" evidence="6">
    <location>
        <begin position="739"/>
        <end position="762"/>
    </location>
</feature>
<feature type="transmembrane region" description="Helical" evidence="6">
    <location>
        <begin position="606"/>
        <end position="628"/>
    </location>
</feature>
<dbReference type="RefSeq" id="WP_153498468.1">
    <property type="nucleotide sequence ID" value="NZ_WIRE01000001.1"/>
</dbReference>
<feature type="transmembrane region" description="Helical" evidence="6">
    <location>
        <begin position="222"/>
        <end position="241"/>
    </location>
</feature>
<feature type="transmembrane region" description="Helical" evidence="6">
    <location>
        <begin position="278"/>
        <end position="302"/>
    </location>
</feature>
<dbReference type="Gene3D" id="1.20.1640.10">
    <property type="entry name" value="Multidrug efflux transporter AcrB transmembrane domain"/>
    <property type="match status" value="2"/>
</dbReference>
<proteinExistence type="predicted"/>
<dbReference type="PANTHER" id="PTHR33406">
    <property type="entry name" value="MEMBRANE PROTEIN MJ1562-RELATED"/>
    <property type="match status" value="1"/>
</dbReference>
<dbReference type="InterPro" id="IPR004869">
    <property type="entry name" value="MMPL_dom"/>
</dbReference>
<dbReference type="InterPro" id="IPR000731">
    <property type="entry name" value="SSD"/>
</dbReference>
<feature type="transmembrane region" description="Helical" evidence="6">
    <location>
        <begin position="405"/>
        <end position="422"/>
    </location>
</feature>
<feature type="transmembrane region" description="Helical" evidence="6">
    <location>
        <begin position="702"/>
        <end position="727"/>
    </location>
</feature>
<sequence length="766" mass="83727">MNLAPVWEFVTQRYRLTTFLSMMVLILVAAGAARLTFTPDFRTYFSDDNPQLQSFEALEDAFNKRDNVSLILSPVNGDIYDPRFLALVVELTELAWQTPYSRRVDSLSNHQHLQATVEGLSASDLIDEGVLADEQALRAVRDYASEEETLLHSIVSPDGKATAINVTLTLPADNVKATGEVVTWLREQLAPIQEANKDKATIQLFGSAVINLALEEAVAGDLALLIPVSTLLMYVLLVILLRSWTGMLITMSVITLSIVAVFGLAGWAGGALTPVAGIIPNMVMIIAVADCVHLLVSFYHYLSEGQERREAVVSALRINFKPMLITSVTTAIGLLCLNFSEAPPYRALGNMAASGALIAFLLTITLAPALMCWLPPGRKSSQGHGSARLYPVMQKLADMIIARRYLTLAISAAVVVVCASLISQNKMYERWYVYYDDSFAVRKAMEFSDEHLSGINFIQYRIDGVGPGTINDPEYLQQLDQLVAWIETQPGVTNVDSIVPSLRRVHRLLNTGSEDDSRLPESRERAAQNLLLYEMSLPFGLGTDEYLNIDRSAARIGVFVHKTDSRTLLALDETIRRWAEGNTPVLSLSEGTGLDMVFAHISDRNMISLLQGTAIALVLISLLLAPVVRSWRIGVVSLVPNLVPALVAYGIWGITVGYVDLGLSVVACMSLGLVVDDTIHFLSKYVLARRELGKSPEDAIRYAFGTVGTAMLVTTVVLAAGFAILVLSPFSPTWGMGGLLSLTIVAALVFDFLLVPPLLLLVDRDR</sequence>
<feature type="transmembrane region" description="Helical" evidence="6">
    <location>
        <begin position="661"/>
        <end position="682"/>
    </location>
</feature>
<comment type="subcellular location">
    <subcellularLocation>
        <location evidence="1">Cell membrane</location>
        <topology evidence="1">Multi-pass membrane protein</topology>
    </subcellularLocation>
</comment>
<dbReference type="InterPro" id="IPR050545">
    <property type="entry name" value="Mycobact_MmpL"/>
</dbReference>
<feature type="transmembrane region" description="Helical" evidence="6">
    <location>
        <begin position="323"/>
        <end position="340"/>
    </location>
</feature>
<reference evidence="8 9" key="1">
    <citation type="submission" date="2019-10" db="EMBL/GenBank/DDBJ databases">
        <title>Alcanivorax sp.PA15-N-34 draft genome sequence.</title>
        <authorList>
            <person name="Liao X."/>
            <person name="Shao Z."/>
        </authorList>
    </citation>
    <scope>NUCLEOTIDE SEQUENCE [LARGE SCALE GENOMIC DNA]</scope>
    <source>
        <strain evidence="8 9">PA15-N-34</strain>
    </source>
</reference>
<keyword evidence="4 6" id="KW-1133">Transmembrane helix</keyword>
<accession>A0A6N7LUA4</accession>
<protein>
    <submittedName>
        <fullName evidence="8">MMPL family transporter</fullName>
    </submittedName>
</protein>
<name>A0A6N7LUA4_9GAMM</name>
<keyword evidence="5 6" id="KW-0472">Membrane</keyword>
<dbReference type="EMBL" id="WIRE01000001">
    <property type="protein sequence ID" value="MQX51670.1"/>
    <property type="molecule type" value="Genomic_DNA"/>
</dbReference>
<evidence type="ECO:0000313" key="9">
    <source>
        <dbReference type="Proteomes" id="UP000469421"/>
    </source>
</evidence>
<dbReference type="PANTHER" id="PTHR33406:SF12">
    <property type="entry name" value="BLR2997 PROTEIN"/>
    <property type="match status" value="1"/>
</dbReference>